<evidence type="ECO:0000256" key="4">
    <source>
        <dbReference type="SAM" id="MobiDB-lite"/>
    </source>
</evidence>
<dbReference type="Pfam" id="PF21000">
    <property type="entry name" value="RMI1_N_N"/>
    <property type="match status" value="1"/>
</dbReference>
<dbReference type="InterPro" id="IPR049363">
    <property type="entry name" value="RMI1_N"/>
</dbReference>
<dbReference type="Pfam" id="PF08585">
    <property type="entry name" value="RMI1_N_C"/>
    <property type="match status" value="1"/>
</dbReference>
<dbReference type="GO" id="GO:0000724">
    <property type="term" value="P:double-strand break repair via homologous recombination"/>
    <property type="evidence" value="ECO:0007669"/>
    <property type="project" value="TreeGrafter"/>
</dbReference>
<name>A0AAN8V496_9MAGN</name>
<dbReference type="Gene3D" id="2.40.50.770">
    <property type="entry name" value="RecQ-mediated genome instability protein Rmi1, C-terminal domain"/>
    <property type="match status" value="1"/>
</dbReference>
<dbReference type="Pfam" id="PF16099">
    <property type="entry name" value="RMI1_C"/>
    <property type="match status" value="1"/>
</dbReference>
<feature type="domain" description="RecQ mediated genome instability protein 1 OB-fold" evidence="5">
    <location>
        <begin position="152"/>
        <end position="263"/>
    </location>
</feature>
<dbReference type="FunFam" id="2.40.50.770:FF:000004">
    <property type="entry name" value="RecQ-mediated instability protein (DUF1767)"/>
    <property type="match status" value="1"/>
</dbReference>
<organism evidence="8 9">
    <name type="scientific">Dillenia turbinata</name>
    <dbReference type="NCBI Taxonomy" id="194707"/>
    <lineage>
        <taxon>Eukaryota</taxon>
        <taxon>Viridiplantae</taxon>
        <taxon>Streptophyta</taxon>
        <taxon>Embryophyta</taxon>
        <taxon>Tracheophyta</taxon>
        <taxon>Spermatophyta</taxon>
        <taxon>Magnoliopsida</taxon>
        <taxon>eudicotyledons</taxon>
        <taxon>Gunneridae</taxon>
        <taxon>Pentapetalae</taxon>
        <taxon>Dilleniales</taxon>
        <taxon>Dilleniaceae</taxon>
        <taxon>Dillenia</taxon>
    </lineage>
</organism>
<keyword evidence="9" id="KW-1185">Reference proteome</keyword>
<dbReference type="GO" id="GO:0016604">
    <property type="term" value="C:nuclear body"/>
    <property type="evidence" value="ECO:0007669"/>
    <property type="project" value="TreeGrafter"/>
</dbReference>
<dbReference type="SMART" id="SM01161">
    <property type="entry name" value="DUF1767"/>
    <property type="match status" value="1"/>
</dbReference>
<sequence length="582" mass="64286">MPRRRLRIVSSSDEEDDPEEIITLDQQQQPEENLEIQVSQHESPCIPETEILNPNPNPNSSIPYEISDDDDDDAEFIDVPEEFSPPVVSDCPIEDALWKLGLRLRREWLASCIGALERSVSGYGNFDVETKAKLCFEQFLHSDMNYVGAGVLPENVGSLHLVDLPGPYVLQVDEIVNISCPLKSRYQEASAGLKRCLKLSMTDGIQRVFGMEYRPIRDLQVLAPAGLKVAICNVYIRHGILMLVPEVIEVLGGSVDELDAARQRLVHEVNKPPRGKRSRDGPVPSLAARATLAAWPQNGGEVTLNNSNFRSQDAISSEVEEQGVRLAASSIDASDRIPEELSAPAGQGNAEQNPSANSVPVIEEFHMVDLTDNPITLTRDPEVPFTYLFTLSTKWAAEKNERTSVQGKIKCFLTGVKGFQFKQRATFELRVYVDDGSLISEIAVDHNVVQKGIGHSPQEVTAALTSSDTKVVSNMKETLKQFQSFLANFEGTVLVEINDTSPIPIALEMNQGCPSSDAWLLLKRLKSAPALMPQYYPSSYAMDGEFWSDSPSSRGGIHNDFPCFFVDVEDNTMTALTSSSEN</sequence>
<dbReference type="PANTHER" id="PTHR14790">
    <property type="entry name" value="RECQ-MEDIATED GENOME INSTABILITY PROTEIN 1 RMI1"/>
    <property type="match status" value="1"/>
</dbReference>
<feature type="domain" description="RecQ-mediated genome instability protein 1 C-terminal OB-fold" evidence="6">
    <location>
        <begin position="383"/>
        <end position="525"/>
    </location>
</feature>
<proteinExistence type="inferred from homology"/>
<dbReference type="AlphaFoldDB" id="A0AAN8V496"/>
<feature type="region of interest" description="Disordered" evidence="4">
    <location>
        <begin position="1"/>
        <end position="20"/>
    </location>
</feature>
<protein>
    <recommendedName>
        <fullName evidence="2">RecQ-mediated genome instability protein 1</fullName>
    </recommendedName>
    <alternativeName>
        <fullName evidence="3">BLM-associated protein of 75 kDa homolog</fullName>
    </alternativeName>
</protein>
<dbReference type="Proteomes" id="UP001370490">
    <property type="component" value="Unassembled WGS sequence"/>
</dbReference>
<dbReference type="PANTHER" id="PTHR14790:SF15">
    <property type="entry name" value="RECQ-MEDIATED GENOME INSTABILITY PROTEIN 1"/>
    <property type="match status" value="1"/>
</dbReference>
<feature type="domain" description="RMI1 N-terminal" evidence="7">
    <location>
        <begin position="101"/>
        <end position="144"/>
    </location>
</feature>
<evidence type="ECO:0000259" key="7">
    <source>
        <dbReference type="Pfam" id="PF21000"/>
    </source>
</evidence>
<dbReference type="GO" id="GO:0031422">
    <property type="term" value="C:RecQ family helicase-topoisomerase III complex"/>
    <property type="evidence" value="ECO:0007669"/>
    <property type="project" value="TreeGrafter"/>
</dbReference>
<evidence type="ECO:0000313" key="9">
    <source>
        <dbReference type="Proteomes" id="UP001370490"/>
    </source>
</evidence>
<dbReference type="GO" id="GO:0000712">
    <property type="term" value="P:resolution of meiotic recombination intermediates"/>
    <property type="evidence" value="ECO:0007669"/>
    <property type="project" value="TreeGrafter"/>
</dbReference>
<accession>A0AAN8V496</accession>
<dbReference type="InterPro" id="IPR032199">
    <property type="entry name" value="RMI1_C"/>
</dbReference>
<evidence type="ECO:0000256" key="1">
    <source>
        <dbReference type="ARBA" id="ARBA00006395"/>
    </source>
</evidence>
<gene>
    <name evidence="8" type="ORF">RJ641_008960</name>
</gene>
<feature type="region of interest" description="Disordered" evidence="4">
    <location>
        <begin position="36"/>
        <end position="65"/>
    </location>
</feature>
<dbReference type="GO" id="GO:0000166">
    <property type="term" value="F:nucleotide binding"/>
    <property type="evidence" value="ECO:0007669"/>
    <property type="project" value="InterPro"/>
</dbReference>
<dbReference type="InterPro" id="IPR042470">
    <property type="entry name" value="RMI1_N_C_sf"/>
</dbReference>
<evidence type="ECO:0000313" key="8">
    <source>
        <dbReference type="EMBL" id="KAK6924634.1"/>
    </source>
</evidence>
<dbReference type="EMBL" id="JBAMMX010000016">
    <property type="protein sequence ID" value="KAK6924634.1"/>
    <property type="molecule type" value="Genomic_DNA"/>
</dbReference>
<dbReference type="InterPro" id="IPR013894">
    <property type="entry name" value="RMI1_OB"/>
</dbReference>
<comment type="caution">
    <text evidence="8">The sequence shown here is derived from an EMBL/GenBank/DDBJ whole genome shotgun (WGS) entry which is preliminary data.</text>
</comment>
<evidence type="ECO:0000259" key="6">
    <source>
        <dbReference type="Pfam" id="PF16099"/>
    </source>
</evidence>
<evidence type="ECO:0000259" key="5">
    <source>
        <dbReference type="Pfam" id="PF08585"/>
    </source>
</evidence>
<reference evidence="8 9" key="1">
    <citation type="submission" date="2023-12" db="EMBL/GenBank/DDBJ databases">
        <title>A high-quality genome assembly for Dillenia turbinata (Dilleniales).</title>
        <authorList>
            <person name="Chanderbali A."/>
        </authorList>
    </citation>
    <scope>NUCLEOTIDE SEQUENCE [LARGE SCALE GENOMIC DNA]</scope>
    <source>
        <strain evidence="8">LSX21</strain>
        <tissue evidence="8">Leaf</tissue>
    </source>
</reference>
<comment type="similarity">
    <text evidence="1">Belongs to the RMI1 family.</text>
</comment>
<evidence type="ECO:0000256" key="2">
    <source>
        <dbReference type="ARBA" id="ARBA00018987"/>
    </source>
</evidence>
<evidence type="ECO:0000256" key="3">
    <source>
        <dbReference type="ARBA" id="ARBA00077519"/>
    </source>
</evidence>